<accession>A0A6S6RA74</accession>
<keyword evidence="3" id="KW-1185">Reference proteome</keyword>
<dbReference type="AlphaFoldDB" id="A0A6S6RA74"/>
<keyword evidence="1" id="KW-1133">Transmembrane helix</keyword>
<sequence length="122" mass="14122">MGRYGSDQLGQFIVGVSIATMVLSLIFRGPVLQILVVLLLTLSYFRMLSKDISKRYAENQKFLTIKGRFFGYFKNWKARNQQRKTYHIYSCPTCKQKIRIPKGKGKICITCPKCKAEFIKKS</sequence>
<evidence type="ECO:0000256" key="1">
    <source>
        <dbReference type="SAM" id="Phobius"/>
    </source>
</evidence>
<organism evidence="2 3">
    <name type="scientific">Anaerocolumna cellulosilytica</name>
    <dbReference type="NCBI Taxonomy" id="433286"/>
    <lineage>
        <taxon>Bacteria</taxon>
        <taxon>Bacillati</taxon>
        <taxon>Bacillota</taxon>
        <taxon>Clostridia</taxon>
        <taxon>Lachnospirales</taxon>
        <taxon>Lachnospiraceae</taxon>
        <taxon>Anaerocolumna</taxon>
    </lineage>
</organism>
<gene>
    <name evidence="2" type="ORF">acsn021_35840</name>
</gene>
<dbReference type="EMBL" id="AP023367">
    <property type="protein sequence ID" value="BCJ96015.1"/>
    <property type="molecule type" value="Genomic_DNA"/>
</dbReference>
<proteinExistence type="predicted"/>
<keyword evidence="1" id="KW-0472">Membrane</keyword>
<dbReference type="KEGG" id="acel:acsn021_35840"/>
<reference evidence="2 3" key="1">
    <citation type="journal article" date="2016" name="Int. J. Syst. Evol. Microbiol.">
        <title>Descriptions of Anaerotaenia torta gen. nov., sp. nov. and Anaerocolumna cellulosilytica gen. nov., sp. nov. isolated from a methanogenic reactor of cattle waste.</title>
        <authorList>
            <person name="Uek A."/>
            <person name="Ohtaki Y."/>
            <person name="Kaku N."/>
            <person name="Ueki K."/>
        </authorList>
    </citation>
    <scope>NUCLEOTIDE SEQUENCE [LARGE SCALE GENOMIC DNA]</scope>
    <source>
        <strain evidence="2 3">SN021</strain>
    </source>
</reference>
<keyword evidence="1" id="KW-0812">Transmembrane</keyword>
<evidence type="ECO:0008006" key="4">
    <source>
        <dbReference type="Google" id="ProtNLM"/>
    </source>
</evidence>
<name>A0A6S6RA74_9FIRM</name>
<dbReference type="Proteomes" id="UP000515561">
    <property type="component" value="Chromosome"/>
</dbReference>
<evidence type="ECO:0000313" key="2">
    <source>
        <dbReference type="EMBL" id="BCJ96015.1"/>
    </source>
</evidence>
<protein>
    <recommendedName>
        <fullName evidence="4">Zn-finger containing protein</fullName>
    </recommendedName>
</protein>
<feature type="transmembrane region" description="Helical" evidence="1">
    <location>
        <begin position="12"/>
        <end position="45"/>
    </location>
</feature>
<evidence type="ECO:0000313" key="3">
    <source>
        <dbReference type="Proteomes" id="UP000515561"/>
    </source>
</evidence>